<feature type="non-terminal residue" evidence="2">
    <location>
        <position position="1"/>
    </location>
</feature>
<gene>
    <name evidence="2" type="ORF">LCGC14_3087870</name>
</gene>
<feature type="region of interest" description="Disordered" evidence="1">
    <location>
        <begin position="67"/>
        <end position="86"/>
    </location>
</feature>
<name>A0A0F8Z1W0_9ZZZZ</name>
<comment type="caution">
    <text evidence="2">The sequence shown here is derived from an EMBL/GenBank/DDBJ whole genome shotgun (WGS) entry which is preliminary data.</text>
</comment>
<sequence>IPPSKVDLHRLKDGGYSLDELRNLIDTFKANKDTYFPTAHAKMDPAQIQKQAEEKLSDLFKQMPVKKEIITPPGNDDKNDKNDKEE</sequence>
<reference evidence="2" key="1">
    <citation type="journal article" date="2015" name="Nature">
        <title>Complex archaea that bridge the gap between prokaryotes and eukaryotes.</title>
        <authorList>
            <person name="Spang A."/>
            <person name="Saw J.H."/>
            <person name="Jorgensen S.L."/>
            <person name="Zaremba-Niedzwiedzka K."/>
            <person name="Martijn J."/>
            <person name="Lind A.E."/>
            <person name="van Eijk R."/>
            <person name="Schleper C."/>
            <person name="Guy L."/>
            <person name="Ettema T.J."/>
        </authorList>
    </citation>
    <scope>NUCLEOTIDE SEQUENCE</scope>
</reference>
<proteinExistence type="predicted"/>
<organism evidence="2">
    <name type="scientific">marine sediment metagenome</name>
    <dbReference type="NCBI Taxonomy" id="412755"/>
    <lineage>
        <taxon>unclassified sequences</taxon>
        <taxon>metagenomes</taxon>
        <taxon>ecological metagenomes</taxon>
    </lineage>
</organism>
<protein>
    <submittedName>
        <fullName evidence="2">Uncharacterized protein</fullName>
    </submittedName>
</protein>
<evidence type="ECO:0000313" key="2">
    <source>
        <dbReference type="EMBL" id="KKK54126.1"/>
    </source>
</evidence>
<accession>A0A0F8Z1W0</accession>
<dbReference type="AlphaFoldDB" id="A0A0F8Z1W0"/>
<evidence type="ECO:0000256" key="1">
    <source>
        <dbReference type="SAM" id="MobiDB-lite"/>
    </source>
</evidence>
<dbReference type="EMBL" id="LAZR01066159">
    <property type="protein sequence ID" value="KKK54126.1"/>
    <property type="molecule type" value="Genomic_DNA"/>
</dbReference>